<dbReference type="AlphaFoldDB" id="U9TPY1"/>
<name>U9TPY1_RHIID</name>
<reference evidence="1" key="1">
    <citation type="submission" date="2013-07" db="EMBL/GenBank/DDBJ databases">
        <title>The genome of an arbuscular mycorrhizal fungus provides insights into the evolution of the oldest plant symbiosis.</title>
        <authorList>
            <consortium name="DOE Joint Genome Institute"/>
            <person name="Tisserant E."/>
            <person name="Malbreil M."/>
            <person name="Kuo A."/>
            <person name="Kohler A."/>
            <person name="Symeonidi A."/>
            <person name="Balestrini R."/>
            <person name="Charron P."/>
            <person name="Duensing N."/>
            <person name="Frei-dit-Frey N."/>
            <person name="Gianinazzi-Pearson V."/>
            <person name="Gilbert B."/>
            <person name="Handa Y."/>
            <person name="Hijri M."/>
            <person name="Kaul R."/>
            <person name="Kawaguchi M."/>
            <person name="Krajinski F."/>
            <person name="Lammers P."/>
            <person name="Lapierre D."/>
            <person name="Masclaux F.G."/>
            <person name="Murat C."/>
            <person name="Morin E."/>
            <person name="Ndikumana S."/>
            <person name="Pagni M."/>
            <person name="Petitpierre D."/>
            <person name="Requena N."/>
            <person name="Rosikiewicz P."/>
            <person name="Riley R."/>
            <person name="Saito K."/>
            <person name="San Clemente H."/>
            <person name="Shapiro H."/>
            <person name="van Tuinen D."/>
            <person name="Becard G."/>
            <person name="Bonfante P."/>
            <person name="Paszkowski U."/>
            <person name="Shachar-Hill Y."/>
            <person name="Young J.P."/>
            <person name="Sanders I.R."/>
            <person name="Henrissat B."/>
            <person name="Rensing S.A."/>
            <person name="Grigoriev I.V."/>
            <person name="Corradi N."/>
            <person name="Roux C."/>
            <person name="Martin F."/>
        </authorList>
    </citation>
    <scope>NUCLEOTIDE SEQUENCE</scope>
    <source>
        <strain evidence="1">DAOM 197198</strain>
    </source>
</reference>
<dbReference type="HOGENOM" id="CLU_2147171_0_0_1"/>
<gene>
    <name evidence="1" type="ORF">GLOINDRAFT_97429</name>
</gene>
<dbReference type="EMBL" id="KI287369">
    <property type="protein sequence ID" value="ESA10185.1"/>
    <property type="molecule type" value="Genomic_DNA"/>
</dbReference>
<protein>
    <submittedName>
        <fullName evidence="1">Uncharacterized protein</fullName>
    </submittedName>
</protein>
<evidence type="ECO:0000313" key="1">
    <source>
        <dbReference type="EMBL" id="ESA10185.1"/>
    </source>
</evidence>
<organism evidence="1">
    <name type="scientific">Rhizophagus irregularis (strain DAOM 181602 / DAOM 197198 / MUCL 43194)</name>
    <name type="common">Arbuscular mycorrhizal fungus</name>
    <name type="synonym">Glomus intraradices</name>
    <dbReference type="NCBI Taxonomy" id="747089"/>
    <lineage>
        <taxon>Eukaryota</taxon>
        <taxon>Fungi</taxon>
        <taxon>Fungi incertae sedis</taxon>
        <taxon>Mucoromycota</taxon>
        <taxon>Glomeromycotina</taxon>
        <taxon>Glomeromycetes</taxon>
        <taxon>Glomerales</taxon>
        <taxon>Glomeraceae</taxon>
        <taxon>Rhizophagus</taxon>
    </lineage>
</organism>
<accession>U9TPY1</accession>
<proteinExistence type="predicted"/>
<sequence>MTTCSAELKLLGVLSCLSCKLQQKVSVGLAIKVLYFEKFYQKFTIANIGRSLAPFEGTYKYGTVSFTKSQDVSKLTSQDVLSKELQLIIKNLYPGTKEIENANAIQKANIYK</sequence>